<dbReference type="Gene3D" id="3.80.10.10">
    <property type="entry name" value="Ribonuclease Inhibitor"/>
    <property type="match status" value="1"/>
</dbReference>
<dbReference type="SUPFAM" id="SSF52047">
    <property type="entry name" value="RNI-like"/>
    <property type="match status" value="1"/>
</dbReference>
<dbReference type="EMBL" id="KV426192">
    <property type="protein sequence ID" value="KZV85320.1"/>
    <property type="molecule type" value="Genomic_DNA"/>
</dbReference>
<gene>
    <name evidence="1" type="ORF">EXIGLDRAFT_726281</name>
</gene>
<dbReference type="InParanoid" id="A0A165DTJ5"/>
<name>A0A165DTJ5_EXIGL</name>
<evidence type="ECO:0000313" key="2">
    <source>
        <dbReference type="Proteomes" id="UP000077266"/>
    </source>
</evidence>
<sequence>MSRMRLSPDVLSDIFLEIDGGIDGAFVVAQVCSSWRSTAFSSPLLWSTVSVTDFNFTRIPTSLALSQDLPLSIELLHIIPSVIEELVPHQHRIASLFISYTDGDGVYLKPLLCAGLEFRALQVLRATAERNNQLHFDVALSAPLLRELELYGVALDNWKVLFTSNVTEICLSGCSVDTSAAQLGLLLQDCANLERLSVGGPYGPQPGEFVPEGGVLSNLRYIELQTDFNTTSDVLRLVRSGVVVREMDVQFPDIDLDRDTFTRRLFGAFIGGLDSTTEFTFHWSNMIKLRDTHGRVRRMHPANDDHYWPWPELWLELDIHLGLHATLQTIHIGSPYWNSLAYALSKRPLTSPDVEIHVGLYSDVIGYEEAEYSDDEDAVSEGPRVLTCNGLRKLVFKDDGYYAYEAERGLSRAYVVCAYVNAVVSARPSIEICVTDAGMEKDEEPTSLETFRRKLTGARVLCQHCASRM</sequence>
<proteinExistence type="predicted"/>
<organism evidence="1 2">
    <name type="scientific">Exidia glandulosa HHB12029</name>
    <dbReference type="NCBI Taxonomy" id="1314781"/>
    <lineage>
        <taxon>Eukaryota</taxon>
        <taxon>Fungi</taxon>
        <taxon>Dikarya</taxon>
        <taxon>Basidiomycota</taxon>
        <taxon>Agaricomycotina</taxon>
        <taxon>Agaricomycetes</taxon>
        <taxon>Auriculariales</taxon>
        <taxon>Exidiaceae</taxon>
        <taxon>Exidia</taxon>
    </lineage>
</organism>
<dbReference type="AlphaFoldDB" id="A0A165DTJ5"/>
<keyword evidence="2" id="KW-1185">Reference proteome</keyword>
<dbReference type="InterPro" id="IPR032675">
    <property type="entry name" value="LRR_dom_sf"/>
</dbReference>
<evidence type="ECO:0008006" key="3">
    <source>
        <dbReference type="Google" id="ProtNLM"/>
    </source>
</evidence>
<accession>A0A165DTJ5</accession>
<dbReference type="Proteomes" id="UP000077266">
    <property type="component" value="Unassembled WGS sequence"/>
</dbReference>
<evidence type="ECO:0000313" key="1">
    <source>
        <dbReference type="EMBL" id="KZV85320.1"/>
    </source>
</evidence>
<protein>
    <recommendedName>
        <fullName evidence="3">F-box domain-containing protein</fullName>
    </recommendedName>
</protein>
<reference evidence="1 2" key="1">
    <citation type="journal article" date="2016" name="Mol. Biol. Evol.">
        <title>Comparative Genomics of Early-Diverging Mushroom-Forming Fungi Provides Insights into the Origins of Lignocellulose Decay Capabilities.</title>
        <authorList>
            <person name="Nagy L.G."/>
            <person name="Riley R."/>
            <person name="Tritt A."/>
            <person name="Adam C."/>
            <person name="Daum C."/>
            <person name="Floudas D."/>
            <person name="Sun H."/>
            <person name="Yadav J.S."/>
            <person name="Pangilinan J."/>
            <person name="Larsson K.H."/>
            <person name="Matsuura K."/>
            <person name="Barry K."/>
            <person name="Labutti K."/>
            <person name="Kuo R."/>
            <person name="Ohm R.A."/>
            <person name="Bhattacharya S.S."/>
            <person name="Shirouzu T."/>
            <person name="Yoshinaga Y."/>
            <person name="Martin F.M."/>
            <person name="Grigoriev I.V."/>
            <person name="Hibbett D.S."/>
        </authorList>
    </citation>
    <scope>NUCLEOTIDE SEQUENCE [LARGE SCALE GENOMIC DNA]</scope>
    <source>
        <strain evidence="1 2">HHB12029</strain>
    </source>
</reference>
<dbReference type="STRING" id="1314781.A0A165DTJ5"/>